<dbReference type="GO" id="GO:0043190">
    <property type="term" value="C:ATP-binding cassette (ABC) transporter complex"/>
    <property type="evidence" value="ECO:0007669"/>
    <property type="project" value="InterPro"/>
</dbReference>
<dbReference type="InterPro" id="IPR043429">
    <property type="entry name" value="ArtM/GltK/GlnP/TcyL/YhdX-like"/>
</dbReference>
<dbReference type="KEGG" id="cohn:KCTCHS21_27050"/>
<comment type="subcellular location">
    <subcellularLocation>
        <location evidence="1 8">Cell membrane</location>
        <topology evidence="1 8">Multi-pass membrane protein</topology>
    </subcellularLocation>
</comment>
<dbReference type="GO" id="GO:0022857">
    <property type="term" value="F:transmembrane transporter activity"/>
    <property type="evidence" value="ECO:0007669"/>
    <property type="project" value="InterPro"/>
</dbReference>
<dbReference type="RefSeq" id="WP_130608795.1">
    <property type="nucleotide sequence ID" value="NZ_AP019400.1"/>
</dbReference>
<keyword evidence="4 8" id="KW-0812">Transmembrane</keyword>
<evidence type="ECO:0000256" key="3">
    <source>
        <dbReference type="ARBA" id="ARBA00022475"/>
    </source>
</evidence>
<dbReference type="NCBIfam" id="TIGR01726">
    <property type="entry name" value="HEQRo_perm_3TM"/>
    <property type="match status" value="1"/>
</dbReference>
<dbReference type="GO" id="GO:0006865">
    <property type="term" value="P:amino acid transport"/>
    <property type="evidence" value="ECO:0007669"/>
    <property type="project" value="UniProtKB-KW"/>
</dbReference>
<dbReference type="Gene3D" id="1.10.3720.10">
    <property type="entry name" value="MetI-like"/>
    <property type="match status" value="1"/>
</dbReference>
<comment type="similarity">
    <text evidence="8">Belongs to the binding-protein-dependent transport system permease family.</text>
</comment>
<keyword evidence="7 8" id="KW-0472">Membrane</keyword>
<dbReference type="SUPFAM" id="SSF161098">
    <property type="entry name" value="MetI-like"/>
    <property type="match status" value="1"/>
</dbReference>
<dbReference type="EMBL" id="AP019400">
    <property type="protein sequence ID" value="BBI33306.1"/>
    <property type="molecule type" value="Genomic_DNA"/>
</dbReference>
<organism evidence="10 11">
    <name type="scientific">Cohnella abietis</name>
    <dbReference type="NCBI Taxonomy" id="2507935"/>
    <lineage>
        <taxon>Bacteria</taxon>
        <taxon>Bacillati</taxon>
        <taxon>Bacillota</taxon>
        <taxon>Bacilli</taxon>
        <taxon>Bacillales</taxon>
        <taxon>Paenibacillaceae</taxon>
        <taxon>Cohnella</taxon>
    </lineage>
</organism>
<dbReference type="Pfam" id="PF00528">
    <property type="entry name" value="BPD_transp_1"/>
    <property type="match status" value="1"/>
</dbReference>
<proteinExistence type="inferred from homology"/>
<dbReference type="InterPro" id="IPR035906">
    <property type="entry name" value="MetI-like_sf"/>
</dbReference>
<evidence type="ECO:0000256" key="5">
    <source>
        <dbReference type="ARBA" id="ARBA00022970"/>
    </source>
</evidence>
<keyword evidence="2 8" id="KW-0813">Transport</keyword>
<keyword evidence="5" id="KW-0029">Amino-acid transport</keyword>
<evidence type="ECO:0000256" key="7">
    <source>
        <dbReference type="ARBA" id="ARBA00023136"/>
    </source>
</evidence>
<keyword evidence="6 8" id="KW-1133">Transmembrane helix</keyword>
<accession>A0A3T1D5B9</accession>
<reference evidence="10 11" key="1">
    <citation type="submission" date="2019-01" db="EMBL/GenBank/DDBJ databases">
        <title>Complete genome sequence of Cohnella hallensis HS21 isolated from Korean fir (Abies koreana) rhizospheric soil.</title>
        <authorList>
            <person name="Jiang L."/>
            <person name="Kang S.W."/>
            <person name="Kim S."/>
            <person name="Jung J."/>
            <person name="Kim C.Y."/>
            <person name="Kim D.H."/>
            <person name="Kim S.W."/>
            <person name="Lee J."/>
        </authorList>
    </citation>
    <scope>NUCLEOTIDE SEQUENCE [LARGE SCALE GENOMIC DNA]</scope>
    <source>
        <strain evidence="10 11">HS21</strain>
    </source>
</reference>
<dbReference type="PROSITE" id="PS50928">
    <property type="entry name" value="ABC_TM1"/>
    <property type="match status" value="1"/>
</dbReference>
<feature type="transmembrane region" description="Helical" evidence="8">
    <location>
        <begin position="20"/>
        <end position="45"/>
    </location>
</feature>
<evidence type="ECO:0000256" key="2">
    <source>
        <dbReference type="ARBA" id="ARBA00022448"/>
    </source>
</evidence>
<dbReference type="PANTHER" id="PTHR30614:SF0">
    <property type="entry name" value="L-CYSTINE TRANSPORT SYSTEM PERMEASE PROTEIN TCYL"/>
    <property type="match status" value="1"/>
</dbReference>
<evidence type="ECO:0000313" key="10">
    <source>
        <dbReference type="EMBL" id="BBI33306.1"/>
    </source>
</evidence>
<dbReference type="AlphaFoldDB" id="A0A3T1D5B9"/>
<evidence type="ECO:0000313" key="11">
    <source>
        <dbReference type="Proteomes" id="UP000289856"/>
    </source>
</evidence>
<protein>
    <submittedName>
        <fullName evidence="10">L-cystine transport system permease protein TcyL</fullName>
    </submittedName>
</protein>
<dbReference type="OrthoDB" id="9805999at2"/>
<dbReference type="InterPro" id="IPR000515">
    <property type="entry name" value="MetI-like"/>
</dbReference>
<name>A0A3T1D5B9_9BACL</name>
<dbReference type="PANTHER" id="PTHR30614">
    <property type="entry name" value="MEMBRANE COMPONENT OF AMINO ACID ABC TRANSPORTER"/>
    <property type="match status" value="1"/>
</dbReference>
<sequence>MGINFNPEYILEVIPKLLKALPFTLVIVALSLAFGLLLALLLTAARLGSSRILRLLATWYISFIRGTPALVQLFLVFYGLPQVVKLIGIDINSWDKAIFAIITFSLNGSAFLSEIMRSSYLAVDRGQQEAAFSVGMTSMQAFRRIMLPQAFAVALPNLGNSAISLIKETSLAFTIGVVDIMGRAQIISIRSNGVNQLELYIAIALIYWVLCYGIEKGVARLEKIFKKGQKGIAGS</sequence>
<feature type="transmembrane region" description="Helical" evidence="8">
    <location>
        <begin position="97"/>
        <end position="115"/>
    </location>
</feature>
<dbReference type="InterPro" id="IPR010065">
    <property type="entry name" value="AA_ABC_transptr_permease_3TM"/>
</dbReference>
<feature type="transmembrane region" description="Helical" evidence="8">
    <location>
        <begin position="57"/>
        <end position="77"/>
    </location>
</feature>
<evidence type="ECO:0000256" key="8">
    <source>
        <dbReference type="RuleBase" id="RU363032"/>
    </source>
</evidence>
<dbReference type="CDD" id="cd06261">
    <property type="entry name" value="TM_PBP2"/>
    <property type="match status" value="1"/>
</dbReference>
<keyword evidence="3" id="KW-1003">Cell membrane</keyword>
<keyword evidence="11" id="KW-1185">Reference proteome</keyword>
<evidence type="ECO:0000259" key="9">
    <source>
        <dbReference type="PROSITE" id="PS50928"/>
    </source>
</evidence>
<feature type="domain" description="ABC transmembrane type-1" evidence="9">
    <location>
        <begin position="17"/>
        <end position="218"/>
    </location>
</feature>
<dbReference type="Proteomes" id="UP000289856">
    <property type="component" value="Chromosome"/>
</dbReference>
<evidence type="ECO:0000256" key="4">
    <source>
        <dbReference type="ARBA" id="ARBA00022692"/>
    </source>
</evidence>
<gene>
    <name evidence="10" type="primary">tcyL_1</name>
    <name evidence="10" type="ORF">KCTCHS21_27050</name>
</gene>
<evidence type="ECO:0000256" key="1">
    <source>
        <dbReference type="ARBA" id="ARBA00004651"/>
    </source>
</evidence>
<evidence type="ECO:0000256" key="6">
    <source>
        <dbReference type="ARBA" id="ARBA00022989"/>
    </source>
</evidence>